<gene>
    <name evidence="2" type="primary">18</name>
    <name evidence="2" type="ORF">SEA_CARON_18</name>
</gene>
<evidence type="ECO:0000256" key="1">
    <source>
        <dbReference type="SAM" id="MobiDB-lite"/>
    </source>
</evidence>
<keyword evidence="3" id="KW-1185">Reference proteome</keyword>
<accession>A0AAE9ZTF4</accession>
<evidence type="ECO:0000313" key="3">
    <source>
        <dbReference type="Proteomes" id="UP001219759"/>
    </source>
</evidence>
<reference evidence="3" key="1">
    <citation type="submission" date="2023-01" db="EMBL/GenBank/DDBJ databases">
        <authorList>
            <person name="Bendele M."/>
            <person name="Baldwin A.R."/>
            <person name="Chauncey H.A."/>
            <person name="Connelly K.A."/>
            <person name="Daniel I."/>
            <person name="Fitzgerald E.B."/>
            <person name="McKinney B.E."/>
            <person name="Murray D.M."/>
            <person name="Parshall S."/>
            <person name="Stokes L.T."/>
            <person name="Tanaka K.N."/>
            <person name="Vinson E.C."/>
            <person name="Klevikis C."/>
            <person name="Temple L."/>
            <person name="Utz L."/>
            <person name="Rinehart C.A."/>
            <person name="Garlena R.A."/>
            <person name="Russell D.A."/>
            <person name="Jacobs-Sera D."/>
            <person name="Hatfull G.F."/>
        </authorList>
    </citation>
    <scope>NUCLEOTIDE SEQUENCE [LARGE SCALE GENOMIC DNA]</scope>
</reference>
<organism evidence="2 3">
    <name type="scientific">Microbacterium phage Caron</name>
    <dbReference type="NCBI Taxonomy" id="3028494"/>
    <lineage>
        <taxon>Viruses</taxon>
        <taxon>Duplodnaviria</taxon>
        <taxon>Heunggongvirae</taxon>
        <taxon>Uroviricota</taxon>
        <taxon>Caudoviricetes</taxon>
        <taxon>Casidaviridae</taxon>
        <taxon>Barnstormervirus</taxon>
        <taxon>Barnstormervirus caron</taxon>
    </lineage>
</organism>
<name>A0AAE9ZTF4_9CAUD</name>
<evidence type="ECO:0000313" key="2">
    <source>
        <dbReference type="EMBL" id="WDS52044.1"/>
    </source>
</evidence>
<dbReference type="EMBL" id="OQ190481">
    <property type="protein sequence ID" value="WDS52044.1"/>
    <property type="molecule type" value="Genomic_DNA"/>
</dbReference>
<proteinExistence type="predicted"/>
<dbReference type="Proteomes" id="UP001219759">
    <property type="component" value="Segment"/>
</dbReference>
<protein>
    <submittedName>
        <fullName evidence="2">Minor tail protein</fullName>
    </submittedName>
</protein>
<sequence length="310" mass="32023">MAFSSWPRVNEDTTDTQYAELFDSIIGTGVRDEDSLLVSADSSGLNVKVSAGFAVVAGNAFLSTATETLDITPNSAAQARIDLVVLRRDFSAPAGQTVRLVVKEGVAGGTVAPSEDVRGVYELVLARVTVAPNAATITSGAVTRVRPLLSTRVGIWTTDERPAARRGLLGLNTSTGAWEVNTTGQSNGWGPLVSWGSIPGKPSAIPVSEGGTGSTTASGARANLGAAPTSHKHDIDDITQSGNPIRTGYLPETFAPKSHDHALTDLSGVLSVAKGGTGVTTLTALLNALGIYVQSTAPAHANGRVWIKRP</sequence>
<feature type="region of interest" description="Disordered" evidence="1">
    <location>
        <begin position="207"/>
        <end position="238"/>
    </location>
</feature>